<keyword evidence="11" id="KW-1185">Reference proteome</keyword>
<dbReference type="PANTHER" id="PTHR30572:SF4">
    <property type="entry name" value="ABC TRANSPORTER PERMEASE YTRF"/>
    <property type="match status" value="1"/>
</dbReference>
<evidence type="ECO:0000259" key="8">
    <source>
        <dbReference type="Pfam" id="PF02687"/>
    </source>
</evidence>
<gene>
    <name evidence="10" type="ORF">METESE_35460</name>
</gene>
<dbReference type="GO" id="GO:0022857">
    <property type="term" value="F:transmembrane transporter activity"/>
    <property type="evidence" value="ECO:0007669"/>
    <property type="project" value="TreeGrafter"/>
</dbReference>
<comment type="similarity">
    <text evidence="6">Belongs to the ABC-4 integral membrane protein family.</text>
</comment>
<feature type="transmembrane region" description="Helical" evidence="7">
    <location>
        <begin position="367"/>
        <end position="387"/>
    </location>
</feature>
<evidence type="ECO:0000313" key="10">
    <source>
        <dbReference type="EMBL" id="BDU78588.1"/>
    </source>
</evidence>
<feature type="domain" description="ABC3 transporter permease C-terminal" evidence="8">
    <location>
        <begin position="280"/>
        <end position="396"/>
    </location>
</feature>
<evidence type="ECO:0000313" key="11">
    <source>
        <dbReference type="Proteomes" id="UP001228113"/>
    </source>
</evidence>
<proteinExistence type="inferred from homology"/>
<feature type="transmembrane region" description="Helical" evidence="7">
    <location>
        <begin position="328"/>
        <end position="347"/>
    </location>
</feature>
<reference evidence="10" key="1">
    <citation type="journal article" date="2023" name="Int. J. Syst. Evol. Microbiol.">
        <title>Mesoterricola silvestris gen. nov., sp. nov., Mesoterricola sediminis sp. nov., Geothrix oryzae sp. nov., Geothrix edaphica sp. nov., Geothrix rubra sp. nov., and Geothrix limicola sp. nov., six novel members of Acidobacteriota isolated from soils.</title>
        <authorList>
            <person name="Itoh H."/>
            <person name="Sugisawa Y."/>
            <person name="Mise K."/>
            <person name="Xu Z."/>
            <person name="Kuniyasu M."/>
            <person name="Ushijima N."/>
            <person name="Kawano K."/>
            <person name="Kobayashi E."/>
            <person name="Shiratori Y."/>
            <person name="Masuda Y."/>
            <person name="Senoo K."/>
        </authorList>
    </citation>
    <scope>NUCLEOTIDE SEQUENCE</scope>
    <source>
        <strain evidence="10">W786</strain>
    </source>
</reference>
<evidence type="ECO:0000256" key="1">
    <source>
        <dbReference type="ARBA" id="ARBA00004651"/>
    </source>
</evidence>
<dbReference type="RefSeq" id="WP_243347460.1">
    <property type="nucleotide sequence ID" value="NZ_AP027081.1"/>
</dbReference>
<keyword evidence="4 7" id="KW-1133">Transmembrane helix</keyword>
<dbReference type="NCBIfam" id="TIGR03434">
    <property type="entry name" value="ADOP"/>
    <property type="match status" value="1"/>
</dbReference>
<feature type="domain" description="MacB-like periplasmic core" evidence="9">
    <location>
        <begin position="478"/>
        <end position="633"/>
    </location>
</feature>
<keyword evidence="5 7" id="KW-0472">Membrane</keyword>
<feature type="transmembrane region" description="Helical" evidence="7">
    <location>
        <begin position="21"/>
        <end position="43"/>
    </location>
</feature>
<feature type="transmembrane region" description="Helical" evidence="7">
    <location>
        <begin position="734"/>
        <end position="752"/>
    </location>
</feature>
<feature type="transmembrane region" description="Helical" evidence="7">
    <location>
        <begin position="764"/>
        <end position="787"/>
    </location>
</feature>
<dbReference type="AlphaFoldDB" id="A0AA48HI12"/>
<dbReference type="KEGG" id="msea:METESE_35460"/>
<keyword evidence="2" id="KW-1003">Cell membrane</keyword>
<feature type="domain" description="ABC3 transporter permease C-terminal" evidence="8">
    <location>
        <begin position="681"/>
        <end position="794"/>
    </location>
</feature>
<accession>A0AA48HI12</accession>
<dbReference type="InterPro" id="IPR003838">
    <property type="entry name" value="ABC3_permease_C"/>
</dbReference>
<feature type="transmembrane region" description="Helical" evidence="7">
    <location>
        <begin position="274"/>
        <end position="297"/>
    </location>
</feature>
<evidence type="ECO:0000256" key="5">
    <source>
        <dbReference type="ARBA" id="ARBA00023136"/>
    </source>
</evidence>
<evidence type="ECO:0000259" key="9">
    <source>
        <dbReference type="Pfam" id="PF12704"/>
    </source>
</evidence>
<dbReference type="InterPro" id="IPR017800">
    <property type="entry name" value="ADOP"/>
</dbReference>
<evidence type="ECO:0000256" key="6">
    <source>
        <dbReference type="ARBA" id="ARBA00038076"/>
    </source>
</evidence>
<dbReference type="GO" id="GO:0005886">
    <property type="term" value="C:plasma membrane"/>
    <property type="evidence" value="ECO:0007669"/>
    <property type="project" value="UniProtKB-SubCell"/>
</dbReference>
<comment type="subcellular location">
    <subcellularLocation>
        <location evidence="1">Cell membrane</location>
        <topology evidence="1">Multi-pass membrane protein</topology>
    </subcellularLocation>
</comment>
<protein>
    <recommendedName>
        <fullName evidence="12">ABC transporter permease</fullName>
    </recommendedName>
</protein>
<dbReference type="Pfam" id="PF12704">
    <property type="entry name" value="MacB_PCD"/>
    <property type="match status" value="2"/>
</dbReference>
<evidence type="ECO:0008006" key="12">
    <source>
        <dbReference type="Google" id="ProtNLM"/>
    </source>
</evidence>
<evidence type="ECO:0000256" key="7">
    <source>
        <dbReference type="SAM" id="Phobius"/>
    </source>
</evidence>
<keyword evidence="3 7" id="KW-0812">Transmembrane</keyword>
<evidence type="ECO:0000256" key="2">
    <source>
        <dbReference type="ARBA" id="ARBA00022475"/>
    </source>
</evidence>
<dbReference type="InterPro" id="IPR050250">
    <property type="entry name" value="Macrolide_Exporter_MacB"/>
</dbReference>
<dbReference type="InterPro" id="IPR025857">
    <property type="entry name" value="MacB_PCD"/>
</dbReference>
<name>A0AA48HI12_9BACT</name>
<feature type="domain" description="MacB-like periplasmic core" evidence="9">
    <location>
        <begin position="24"/>
        <end position="239"/>
    </location>
</feature>
<evidence type="ECO:0000256" key="4">
    <source>
        <dbReference type="ARBA" id="ARBA00022989"/>
    </source>
</evidence>
<feature type="transmembrane region" description="Helical" evidence="7">
    <location>
        <begin position="677"/>
        <end position="697"/>
    </location>
</feature>
<organism evidence="10 11">
    <name type="scientific">Mesoterricola sediminis</name>
    <dbReference type="NCBI Taxonomy" id="2927980"/>
    <lineage>
        <taxon>Bacteria</taxon>
        <taxon>Pseudomonadati</taxon>
        <taxon>Acidobacteriota</taxon>
        <taxon>Holophagae</taxon>
        <taxon>Holophagales</taxon>
        <taxon>Holophagaceae</taxon>
        <taxon>Mesoterricola</taxon>
    </lineage>
</organism>
<dbReference type="Proteomes" id="UP001228113">
    <property type="component" value="Chromosome"/>
</dbReference>
<evidence type="ECO:0000256" key="3">
    <source>
        <dbReference type="ARBA" id="ARBA00022692"/>
    </source>
</evidence>
<sequence length="801" mass="83757">MHGTLHHLRWALRSLRRSPGFAITAVLILALGIGANTAIFSLVDRVLLQPLPFPAADRLVSIEGANPARGRAINPLSAPDFQDWQRMGTQLEGMAGVDNTVLTYTGGGEPALVPAGQVSWNFLGLLRVQPVLGRDFLPEEDREAAPRVALLTHEFWMRTFGGDPALVGRSIRLDGLDTQVVGILPPGFRFPHRIGSARILVPLSLTKEQLGQRGNHFMGAVGRLKPGATVASCAQDLRAAAARLETAYPDTNLHFTANVVPLKDRVVLGSRGTLLVLMGAVGCVLLIACANIMNLMLARSAGRQREMAIRAALGAGPMELVRSAFAESLVIGLLGGAAGLLLARWTLAGLVGLLGSLVPGLRQPSLGAGPVAFTLGLSLAAALLFGLMPAFNLRNMRLADFLKEGKGGGGSTHPRLRGLLVASETALATALLVGAGLMLRSFQHLSTVDPGFKADHLLAARFTLPAYKYGEAARRMALLDGLLQRIRQSPGVVAASANDTTPFLGSTRTSSYSLKGRTDDALEAIHHQVSSGYFAAMGIPVLQGRDLAPFETNACVVSQALARRDFPGGDVLQGAVSVAGDSGPFLPIVGVVGTVRHDGLALAPRPEVYFPAAYAQGPGANMARFALLVRTTTAPSAMAGVLRNAVRELDPDLPVGAILTMEEAVASDRDAARSRSLLLGAFAGLALLLAGVGIYAVINFLTALRTREIGVRMALGAQVGSVLGLVLGQGLRMALGGIAAGVALSLVLGRFLESLIVGVRPWDLSTFGLVTAGLALVCAAACLLPALKAARVDPLVALRDE</sequence>
<dbReference type="Pfam" id="PF02687">
    <property type="entry name" value="FtsX"/>
    <property type="match status" value="2"/>
</dbReference>
<dbReference type="EMBL" id="AP027081">
    <property type="protein sequence ID" value="BDU78588.1"/>
    <property type="molecule type" value="Genomic_DNA"/>
</dbReference>
<dbReference type="PANTHER" id="PTHR30572">
    <property type="entry name" value="MEMBRANE COMPONENT OF TRANSPORTER-RELATED"/>
    <property type="match status" value="1"/>
</dbReference>